<feature type="transmembrane region" description="Helical" evidence="2">
    <location>
        <begin position="68"/>
        <end position="89"/>
    </location>
</feature>
<dbReference type="EMBL" id="QGDD01000006">
    <property type="protein sequence ID" value="PWN02214.1"/>
    <property type="molecule type" value="Genomic_DNA"/>
</dbReference>
<keyword evidence="2" id="KW-1133">Transmembrane helix</keyword>
<dbReference type="RefSeq" id="WP_109694754.1">
    <property type="nucleotide sequence ID" value="NZ_QGDD01000006.1"/>
</dbReference>
<evidence type="ECO:0000313" key="5">
    <source>
        <dbReference type="Proteomes" id="UP000245507"/>
    </source>
</evidence>
<dbReference type="InterPro" id="IPR025403">
    <property type="entry name" value="TgpA-like_C"/>
</dbReference>
<gene>
    <name evidence="4" type="ORF">DJ010_13910</name>
</gene>
<feature type="domain" description="Protein-glutamine gamma-glutamyltransferase-like C-terminal" evidence="3">
    <location>
        <begin position="136"/>
        <end position="198"/>
    </location>
</feature>
<feature type="compositionally biased region" description="Pro residues" evidence="1">
    <location>
        <begin position="7"/>
        <end position="20"/>
    </location>
</feature>
<keyword evidence="2" id="KW-0812">Transmembrane</keyword>
<keyword evidence="2" id="KW-0472">Membrane</keyword>
<reference evidence="4 5" key="1">
    <citation type="submission" date="2018-05" db="EMBL/GenBank/DDBJ databases">
        <title>Nocardioides silvaticus genome.</title>
        <authorList>
            <person name="Li C."/>
            <person name="Wang G."/>
        </authorList>
    </citation>
    <scope>NUCLEOTIDE SEQUENCE [LARGE SCALE GENOMIC DNA]</scope>
    <source>
        <strain evidence="4 5">CCTCC AB 2018079</strain>
    </source>
</reference>
<comment type="caution">
    <text evidence="4">The sequence shown here is derived from an EMBL/GenBank/DDBJ whole genome shotgun (WGS) entry which is preliminary data.</text>
</comment>
<proteinExistence type="predicted"/>
<evidence type="ECO:0000256" key="1">
    <source>
        <dbReference type="SAM" id="MobiDB-lite"/>
    </source>
</evidence>
<dbReference type="Pfam" id="PF13559">
    <property type="entry name" value="DUF4129"/>
    <property type="match status" value="1"/>
</dbReference>
<dbReference type="Proteomes" id="UP000245507">
    <property type="component" value="Unassembled WGS sequence"/>
</dbReference>
<organism evidence="4 5">
    <name type="scientific">Nocardioides silvaticus</name>
    <dbReference type="NCBI Taxonomy" id="2201891"/>
    <lineage>
        <taxon>Bacteria</taxon>
        <taxon>Bacillati</taxon>
        <taxon>Actinomycetota</taxon>
        <taxon>Actinomycetes</taxon>
        <taxon>Propionibacteriales</taxon>
        <taxon>Nocardioidaceae</taxon>
        <taxon>Nocardioides</taxon>
    </lineage>
</organism>
<sequence>MTALSSPPAPAAPLAEPPLDPSGDEARSLLRGELANPEYHDTNLIERIENWIARLFDDSVGAASDVPLLGTFAAILIGLLLAVGVGLLVSRARRTARARAERGPALTGEAVSAADLRSRAEAALADGRYDDALVDAYRALALRQVERGRIEDLPQATAHELAAGLAAEFPAQRAGVERSADLFDAVLYGDHPATPEQAVDVLVLDDELSGRRERVR</sequence>
<evidence type="ECO:0000256" key="2">
    <source>
        <dbReference type="SAM" id="Phobius"/>
    </source>
</evidence>
<keyword evidence="5" id="KW-1185">Reference proteome</keyword>
<evidence type="ECO:0000259" key="3">
    <source>
        <dbReference type="Pfam" id="PF13559"/>
    </source>
</evidence>
<name>A0A316TIQ4_9ACTN</name>
<accession>A0A316TIQ4</accession>
<evidence type="ECO:0000313" key="4">
    <source>
        <dbReference type="EMBL" id="PWN02214.1"/>
    </source>
</evidence>
<dbReference type="AlphaFoldDB" id="A0A316TIQ4"/>
<protein>
    <recommendedName>
        <fullName evidence="3">Protein-glutamine gamma-glutamyltransferase-like C-terminal domain-containing protein</fullName>
    </recommendedName>
</protein>
<feature type="region of interest" description="Disordered" evidence="1">
    <location>
        <begin position="1"/>
        <end position="26"/>
    </location>
</feature>
<dbReference type="OrthoDB" id="3389322at2"/>